<dbReference type="SUPFAM" id="SSF56112">
    <property type="entry name" value="Protein kinase-like (PK-like)"/>
    <property type="match status" value="1"/>
</dbReference>
<protein>
    <submittedName>
        <fullName evidence="13">Uncharacterized protein</fullName>
    </submittedName>
</protein>
<keyword evidence="9" id="KW-1133">Transmembrane helix</keyword>
<dbReference type="PROSITE" id="PS50011">
    <property type="entry name" value="PROTEIN_KINASE_DOM"/>
    <property type="match status" value="1"/>
</dbReference>
<keyword evidence="14" id="KW-1185">Reference proteome</keyword>
<keyword evidence="6" id="KW-0547">Nucleotide-binding</keyword>
<dbReference type="STRING" id="22663.A0A2I0JGX9"/>
<dbReference type="CDD" id="cd14066">
    <property type="entry name" value="STKc_IRAK"/>
    <property type="match status" value="1"/>
</dbReference>
<dbReference type="InterPro" id="IPR017441">
    <property type="entry name" value="Protein_kinase_ATP_BS"/>
</dbReference>
<dbReference type="EMBL" id="PGOL01001693">
    <property type="protein sequence ID" value="PKI55507.1"/>
    <property type="molecule type" value="Genomic_DNA"/>
</dbReference>
<evidence type="ECO:0000256" key="5">
    <source>
        <dbReference type="ARBA" id="ARBA00022729"/>
    </source>
</evidence>
<keyword evidence="3" id="KW-0808">Transferase</keyword>
<dbReference type="InterPro" id="IPR008271">
    <property type="entry name" value="Ser/Thr_kinase_AS"/>
</dbReference>
<evidence type="ECO:0000256" key="12">
    <source>
        <dbReference type="ARBA" id="ARBA00047951"/>
    </source>
</evidence>
<dbReference type="PROSITE" id="PS51782">
    <property type="entry name" value="LYSM"/>
    <property type="match status" value="1"/>
</dbReference>
<dbReference type="GO" id="GO:0007166">
    <property type="term" value="P:cell surface receptor signaling pathway"/>
    <property type="evidence" value="ECO:0007669"/>
    <property type="project" value="InterPro"/>
</dbReference>
<dbReference type="Pfam" id="PF23472">
    <property type="entry name" value="LysM2_CERK1_LYK3_4_5"/>
    <property type="match status" value="1"/>
</dbReference>
<comment type="catalytic activity">
    <reaction evidence="12">
        <text>L-threonyl-[protein] + ATP = O-phospho-L-threonyl-[protein] + ADP + H(+)</text>
        <dbReference type="Rhea" id="RHEA:46608"/>
        <dbReference type="Rhea" id="RHEA-COMP:11060"/>
        <dbReference type="Rhea" id="RHEA-COMP:11605"/>
        <dbReference type="ChEBI" id="CHEBI:15378"/>
        <dbReference type="ChEBI" id="CHEBI:30013"/>
        <dbReference type="ChEBI" id="CHEBI:30616"/>
        <dbReference type="ChEBI" id="CHEBI:61977"/>
        <dbReference type="ChEBI" id="CHEBI:456216"/>
    </reaction>
</comment>
<comment type="caution">
    <text evidence="13">The sequence shown here is derived from an EMBL/GenBank/DDBJ whole genome shotgun (WGS) entry which is preliminary data.</text>
</comment>
<comment type="subcellular location">
    <subcellularLocation>
        <location evidence="1">Membrane</location>
        <topology evidence="1">Single-pass type I membrane protein</topology>
    </subcellularLocation>
</comment>
<dbReference type="GO" id="GO:0004674">
    <property type="term" value="F:protein serine/threonine kinase activity"/>
    <property type="evidence" value="ECO:0007669"/>
    <property type="project" value="UniProtKB-KW"/>
</dbReference>
<dbReference type="CDD" id="cd00118">
    <property type="entry name" value="LysM"/>
    <property type="match status" value="1"/>
</dbReference>
<dbReference type="InterPro" id="IPR045274">
    <property type="entry name" value="WAK-like"/>
</dbReference>
<dbReference type="InterPro" id="IPR056562">
    <property type="entry name" value="LysM2_CERK1_LYK3_4_5"/>
</dbReference>
<keyword evidence="7" id="KW-0418">Kinase</keyword>
<accession>A0A2I0JGX9</accession>
<dbReference type="OrthoDB" id="4062651at2759"/>
<dbReference type="Gene3D" id="3.10.350.10">
    <property type="entry name" value="LysM domain"/>
    <property type="match status" value="1"/>
</dbReference>
<dbReference type="FunFam" id="1.10.510.10:FF:000084">
    <property type="entry name" value="Wall-associated receptor kinase 2"/>
    <property type="match status" value="1"/>
</dbReference>
<dbReference type="InterPro" id="IPR036779">
    <property type="entry name" value="LysM_dom_sf"/>
</dbReference>
<dbReference type="InterPro" id="IPR056561">
    <property type="entry name" value="NFP_LYK_LysM1"/>
</dbReference>
<gene>
    <name evidence="13" type="ORF">CRG98_024119</name>
</gene>
<proteinExistence type="predicted"/>
<dbReference type="Pfam" id="PF00069">
    <property type="entry name" value="Pkinase"/>
    <property type="match status" value="1"/>
</dbReference>
<name>A0A2I0JGX9_PUNGR</name>
<keyword evidence="5" id="KW-0732">Signal</keyword>
<keyword evidence="10" id="KW-0472">Membrane</keyword>
<evidence type="ECO:0000256" key="4">
    <source>
        <dbReference type="ARBA" id="ARBA00022692"/>
    </source>
</evidence>
<evidence type="ECO:0000256" key="11">
    <source>
        <dbReference type="ARBA" id="ARBA00047558"/>
    </source>
</evidence>
<evidence type="ECO:0000313" key="14">
    <source>
        <dbReference type="Proteomes" id="UP000233551"/>
    </source>
</evidence>
<dbReference type="GeneID" id="116213052"/>
<evidence type="ECO:0000256" key="6">
    <source>
        <dbReference type="ARBA" id="ARBA00022741"/>
    </source>
</evidence>
<evidence type="ECO:0000256" key="3">
    <source>
        <dbReference type="ARBA" id="ARBA00022679"/>
    </source>
</evidence>
<dbReference type="PROSITE" id="PS00107">
    <property type="entry name" value="PROTEIN_KINASE_ATP"/>
    <property type="match status" value="1"/>
</dbReference>
<evidence type="ECO:0000256" key="8">
    <source>
        <dbReference type="ARBA" id="ARBA00022840"/>
    </source>
</evidence>
<dbReference type="InterPro" id="IPR018392">
    <property type="entry name" value="LysM"/>
</dbReference>
<dbReference type="InterPro" id="IPR000719">
    <property type="entry name" value="Prot_kinase_dom"/>
</dbReference>
<dbReference type="Pfam" id="PF23473">
    <property type="entry name" value="LysM3_LYK4_5"/>
    <property type="match status" value="1"/>
</dbReference>
<dbReference type="Pfam" id="PF23446">
    <property type="entry name" value="LysM1_NFP_LYK"/>
    <property type="match status" value="1"/>
</dbReference>
<evidence type="ECO:0000256" key="2">
    <source>
        <dbReference type="ARBA" id="ARBA00022527"/>
    </source>
</evidence>
<evidence type="ECO:0000256" key="9">
    <source>
        <dbReference type="ARBA" id="ARBA00022989"/>
    </source>
</evidence>
<dbReference type="AlphaFoldDB" id="A0A2I0JGX9"/>
<dbReference type="PANTHER" id="PTHR27005">
    <property type="entry name" value="WALL-ASSOCIATED RECEPTOR KINASE-LIKE 21"/>
    <property type="match status" value="1"/>
</dbReference>
<dbReference type="SMART" id="SM00220">
    <property type="entry name" value="S_TKc"/>
    <property type="match status" value="1"/>
</dbReference>
<evidence type="ECO:0000256" key="1">
    <source>
        <dbReference type="ARBA" id="ARBA00004479"/>
    </source>
</evidence>
<dbReference type="PROSITE" id="PS00108">
    <property type="entry name" value="PROTEIN_KINASE_ST"/>
    <property type="match status" value="1"/>
</dbReference>
<dbReference type="FunFam" id="3.30.200.20:FF:000043">
    <property type="entry name" value="Wall-associated receptor kinase 2"/>
    <property type="match status" value="1"/>
</dbReference>
<dbReference type="PANTHER" id="PTHR27005:SF537">
    <property type="entry name" value="LYSM TYPE RECEPTOR KINASE"/>
    <property type="match status" value="1"/>
</dbReference>
<dbReference type="SMART" id="SM00257">
    <property type="entry name" value="LysM"/>
    <property type="match status" value="2"/>
</dbReference>
<keyword evidence="8" id="KW-0067">ATP-binding</keyword>
<evidence type="ECO:0000313" key="13">
    <source>
        <dbReference type="EMBL" id="PKI55507.1"/>
    </source>
</evidence>
<dbReference type="Gene3D" id="3.30.200.20">
    <property type="entry name" value="Phosphorylase Kinase, domain 1"/>
    <property type="match status" value="1"/>
</dbReference>
<dbReference type="Proteomes" id="UP000233551">
    <property type="component" value="Unassembled WGS sequence"/>
</dbReference>
<dbReference type="InterPro" id="IPR056563">
    <property type="entry name" value="LysM3_LYK4_5"/>
</dbReference>
<dbReference type="CDD" id="cd00054">
    <property type="entry name" value="EGF_CA"/>
    <property type="match status" value="1"/>
</dbReference>
<evidence type="ECO:0000256" key="10">
    <source>
        <dbReference type="ARBA" id="ARBA00023136"/>
    </source>
</evidence>
<dbReference type="GO" id="GO:0005524">
    <property type="term" value="F:ATP binding"/>
    <property type="evidence" value="ECO:0007669"/>
    <property type="project" value="UniProtKB-UniRule"/>
</dbReference>
<keyword evidence="2" id="KW-0723">Serine/threonine-protein kinase</keyword>
<dbReference type="GO" id="GO:0005886">
    <property type="term" value="C:plasma membrane"/>
    <property type="evidence" value="ECO:0007669"/>
    <property type="project" value="TreeGrafter"/>
</dbReference>
<reference evidence="13 14" key="1">
    <citation type="submission" date="2017-11" db="EMBL/GenBank/DDBJ databases">
        <title>De-novo sequencing of pomegranate (Punica granatum L.) genome.</title>
        <authorList>
            <person name="Akparov Z."/>
            <person name="Amiraslanov A."/>
            <person name="Hajiyeva S."/>
            <person name="Abbasov M."/>
            <person name="Kaur K."/>
            <person name="Hamwieh A."/>
            <person name="Solovyev V."/>
            <person name="Salamov A."/>
            <person name="Braich B."/>
            <person name="Kosarev P."/>
            <person name="Mahmoud A."/>
            <person name="Hajiyev E."/>
            <person name="Babayeva S."/>
            <person name="Izzatullayeva V."/>
            <person name="Mammadov A."/>
            <person name="Mammadov A."/>
            <person name="Sharifova S."/>
            <person name="Ojaghi J."/>
            <person name="Eynullazada K."/>
            <person name="Bayramov B."/>
            <person name="Abdulazimova A."/>
            <person name="Shahmuradov I."/>
        </authorList>
    </citation>
    <scope>NUCLEOTIDE SEQUENCE [LARGE SCALE GENOMIC DNA]</scope>
    <source>
        <strain evidence="14">cv. AG2017</strain>
        <tissue evidence="13">Leaf</tissue>
    </source>
</reference>
<dbReference type="Gene3D" id="1.10.510.10">
    <property type="entry name" value="Transferase(Phosphotransferase) domain 1"/>
    <property type="match status" value="1"/>
</dbReference>
<sequence>MKLSAISVIPLTFFFVSVLHRPSNCQQQYIGAAVTNCSSASLSSNGYLCNDNPQSQCQSFMSFRSIPPYDTPSSIANLLDSDPSSIASSNNFTSIGETIPSNHLVIVPVSCSCSGSIYQHSATYTVTRGDYYFRIANSTYQGLTTCKAILGQNYYDPEDIPIGVRLVVPLRCACPSTNQTQSGFSVLLTYIVAQDETIEEIGPRFGVSKETIMKANMLSNHSMIYPLNPILIPLKLEDCRESPGSFYCSCPDGYLRVSGLGHFLCIRVPGKKFPIKLVVSIGASIGFGCLCLFVSAYLLYRYLKKQRSNNIKKKLFEQNGGFLLQQKLASFRSGEKARIFTREELERATDNYSKSRFLGQGGYGTVYKGMLEDGTIVAVKKSKAIDRERIDQFVNEVVILSQINHRNIVKLLGCCLETKVPTLVYEYIPNGTLSQHIHQDRNFSLPWEDRLRVACEVAGAVAYMHSSASVPIFHRDIKPSNILLDEKLASKVSDFGTSRSVPYDKTHITTAVQGTFGYLDPEYFQSSQFTDRSDVYSFGVVLVELLTGEGPVSFARGEDERNRVANFMTMVREDRLGETLDHRVANEARKEDVKAVAMLAMRCLRLNRKKRPTMKEVAMELGLRNSQSLLQINQEVRSMRDEPFQHCDEIHQEILDSTSFSLYTESGSIPR</sequence>
<keyword evidence="4" id="KW-0812">Transmembrane</keyword>
<organism evidence="13 14">
    <name type="scientific">Punica granatum</name>
    <name type="common">Pomegranate</name>
    <dbReference type="NCBI Taxonomy" id="22663"/>
    <lineage>
        <taxon>Eukaryota</taxon>
        <taxon>Viridiplantae</taxon>
        <taxon>Streptophyta</taxon>
        <taxon>Embryophyta</taxon>
        <taxon>Tracheophyta</taxon>
        <taxon>Spermatophyta</taxon>
        <taxon>Magnoliopsida</taxon>
        <taxon>eudicotyledons</taxon>
        <taxon>Gunneridae</taxon>
        <taxon>Pentapetalae</taxon>
        <taxon>rosids</taxon>
        <taxon>malvids</taxon>
        <taxon>Myrtales</taxon>
        <taxon>Lythraceae</taxon>
        <taxon>Punica</taxon>
    </lineage>
</organism>
<comment type="catalytic activity">
    <reaction evidence="11">
        <text>L-seryl-[protein] + ATP = O-phospho-L-seryl-[protein] + ADP + H(+)</text>
        <dbReference type="Rhea" id="RHEA:17989"/>
        <dbReference type="Rhea" id="RHEA-COMP:9863"/>
        <dbReference type="Rhea" id="RHEA-COMP:11604"/>
        <dbReference type="ChEBI" id="CHEBI:15378"/>
        <dbReference type="ChEBI" id="CHEBI:29999"/>
        <dbReference type="ChEBI" id="CHEBI:30616"/>
        <dbReference type="ChEBI" id="CHEBI:83421"/>
        <dbReference type="ChEBI" id="CHEBI:456216"/>
    </reaction>
</comment>
<dbReference type="InterPro" id="IPR011009">
    <property type="entry name" value="Kinase-like_dom_sf"/>
</dbReference>
<evidence type="ECO:0000256" key="7">
    <source>
        <dbReference type="ARBA" id="ARBA00022777"/>
    </source>
</evidence>